<dbReference type="SUPFAM" id="SSF54637">
    <property type="entry name" value="Thioesterase/thiol ester dehydrase-isomerase"/>
    <property type="match status" value="1"/>
</dbReference>
<evidence type="ECO:0000313" key="3">
    <source>
        <dbReference type="Proteomes" id="UP000004931"/>
    </source>
</evidence>
<evidence type="ECO:0000313" key="2">
    <source>
        <dbReference type="EMBL" id="EAW33017.1"/>
    </source>
</evidence>
<feature type="domain" description="MaoC-like" evidence="1">
    <location>
        <begin position="30"/>
        <end position="136"/>
    </location>
</feature>
<dbReference type="Pfam" id="PF01575">
    <property type="entry name" value="MaoC_dehydratas"/>
    <property type="match status" value="1"/>
</dbReference>
<dbReference type="PANTHER" id="PTHR43664:SF1">
    <property type="entry name" value="BETA-METHYLMALYL-COA DEHYDRATASE"/>
    <property type="match status" value="1"/>
</dbReference>
<sequence length="158" mass="17605">MSDTFNPENHCPFPHRGFEQLLQAEKFILPSRTVTDAHFSAFQMLSGDNHPIHYDRVYCENQGHRDLLAHGLQVLCFTAAGAGAFPHIVGESLIGFIELTVKFKGGVYVNDTLYPSLQITELKPQKTTGVVVMRATVHNQAGELVLDGQHKYLLRLSS</sequence>
<comment type="caution">
    <text evidence="2">The sequence shown here is derived from an EMBL/GenBank/DDBJ whole genome shotgun (WGS) entry which is preliminary data.</text>
</comment>
<proteinExistence type="predicted"/>
<dbReference type="eggNOG" id="COG2030">
    <property type="taxonomic scope" value="Bacteria"/>
</dbReference>
<protein>
    <recommendedName>
        <fullName evidence="1">MaoC-like domain-containing protein</fullName>
    </recommendedName>
</protein>
<dbReference type="EMBL" id="AAVT01000001">
    <property type="protein sequence ID" value="EAW33017.1"/>
    <property type="molecule type" value="Genomic_DNA"/>
</dbReference>
<dbReference type="PANTHER" id="PTHR43664">
    <property type="entry name" value="MONOAMINE OXIDASE-RELATED"/>
    <property type="match status" value="1"/>
</dbReference>
<dbReference type="STRING" id="247633.GP2143_17216"/>
<dbReference type="CDD" id="cd03441">
    <property type="entry name" value="R_hydratase_like"/>
    <property type="match status" value="1"/>
</dbReference>
<dbReference type="Gene3D" id="3.10.129.10">
    <property type="entry name" value="Hotdog Thioesterase"/>
    <property type="match status" value="1"/>
</dbReference>
<dbReference type="InterPro" id="IPR002539">
    <property type="entry name" value="MaoC-like_dom"/>
</dbReference>
<dbReference type="InterPro" id="IPR052342">
    <property type="entry name" value="MCH/BMMD"/>
</dbReference>
<organism evidence="2 3">
    <name type="scientific">marine gamma proteobacterium HTCC2143</name>
    <dbReference type="NCBI Taxonomy" id="247633"/>
    <lineage>
        <taxon>Bacteria</taxon>
        <taxon>Pseudomonadati</taxon>
        <taxon>Pseudomonadota</taxon>
        <taxon>Gammaproteobacteria</taxon>
        <taxon>Cellvibrionales</taxon>
        <taxon>Spongiibacteraceae</taxon>
        <taxon>BD1-7 clade</taxon>
    </lineage>
</organism>
<gene>
    <name evidence="2" type="ORF">GP2143_17216</name>
</gene>
<keyword evidence="3" id="KW-1185">Reference proteome</keyword>
<dbReference type="OrthoDB" id="9774179at2"/>
<evidence type="ECO:0000259" key="1">
    <source>
        <dbReference type="Pfam" id="PF01575"/>
    </source>
</evidence>
<dbReference type="Proteomes" id="UP000004931">
    <property type="component" value="Unassembled WGS sequence"/>
</dbReference>
<accession>A0YA63</accession>
<reference evidence="2 3" key="1">
    <citation type="journal article" date="2010" name="J. Bacteriol.">
        <title>Genome sequence of the oligotrophic marine Gammaproteobacterium HTCC2143, isolated from the Oregon Coast.</title>
        <authorList>
            <person name="Oh H.M."/>
            <person name="Kang I."/>
            <person name="Ferriera S."/>
            <person name="Giovannoni S.J."/>
            <person name="Cho J.C."/>
        </authorList>
    </citation>
    <scope>NUCLEOTIDE SEQUENCE [LARGE SCALE GENOMIC DNA]</scope>
    <source>
        <strain evidence="2 3">HTCC2143</strain>
    </source>
</reference>
<dbReference type="AlphaFoldDB" id="A0YA63"/>
<name>A0YA63_9GAMM</name>
<dbReference type="InterPro" id="IPR029069">
    <property type="entry name" value="HotDog_dom_sf"/>
</dbReference>